<dbReference type="InterPro" id="IPR014284">
    <property type="entry name" value="RNA_pol_sigma-70_dom"/>
</dbReference>
<proteinExistence type="predicted"/>
<dbReference type="SUPFAM" id="SSF88659">
    <property type="entry name" value="Sigma3 and sigma4 domains of RNA polymerase sigma factors"/>
    <property type="match status" value="1"/>
</dbReference>
<organism evidence="1 2">
    <name type="scientific">Filifactor villosus</name>
    <dbReference type="NCBI Taxonomy" id="29374"/>
    <lineage>
        <taxon>Bacteria</taxon>
        <taxon>Bacillati</taxon>
        <taxon>Bacillota</taxon>
        <taxon>Clostridia</taxon>
        <taxon>Peptostreptococcales</taxon>
        <taxon>Filifactoraceae</taxon>
        <taxon>Filifactor</taxon>
    </lineage>
</organism>
<evidence type="ECO:0000313" key="1">
    <source>
        <dbReference type="EMBL" id="MFC4804781.1"/>
    </source>
</evidence>
<comment type="caution">
    <text evidence="1">The sequence shown here is derived from an EMBL/GenBank/DDBJ whole genome shotgun (WGS) entry which is preliminary data.</text>
</comment>
<dbReference type="RefSeq" id="WP_379788299.1">
    <property type="nucleotide sequence ID" value="NZ_JBHSHL010000022.1"/>
</dbReference>
<accession>A0ABV9QM97</accession>
<dbReference type="SUPFAM" id="SSF88946">
    <property type="entry name" value="Sigma2 domain of RNA polymerase sigma factors"/>
    <property type="match status" value="1"/>
</dbReference>
<dbReference type="Proteomes" id="UP001595916">
    <property type="component" value="Unassembled WGS sequence"/>
</dbReference>
<sequence>MKNSIEVNAMIMEYIHHKRSSNSELPTDEPLTDDYDEDSALAEILNRLRPMLIRRCRHYFGYINEDLMQSGYLELIERMQTYDVQRTEVPVLGYLNRMISCHYFSLRRREGRDSDRLCMIEREVLENIHDPSVEQRDQQENLNDLLSVLSPRERQLVTEHILEKQSLKLVCKRMEISYSYAKKIKQASIWKMKEQYRKSNLI</sequence>
<dbReference type="NCBIfam" id="TIGR02937">
    <property type="entry name" value="sigma70-ECF"/>
    <property type="match status" value="1"/>
</dbReference>
<dbReference type="Gene3D" id="1.10.1740.10">
    <property type="match status" value="1"/>
</dbReference>
<dbReference type="EMBL" id="JBHSHL010000022">
    <property type="protein sequence ID" value="MFC4804781.1"/>
    <property type="molecule type" value="Genomic_DNA"/>
</dbReference>
<keyword evidence="2" id="KW-1185">Reference proteome</keyword>
<evidence type="ECO:0000313" key="2">
    <source>
        <dbReference type="Proteomes" id="UP001595916"/>
    </source>
</evidence>
<protein>
    <submittedName>
        <fullName evidence="1">Sigma-70 family RNA polymerase sigma factor</fullName>
    </submittedName>
</protein>
<name>A0ABV9QM97_9FIRM</name>
<dbReference type="InterPro" id="IPR013324">
    <property type="entry name" value="RNA_pol_sigma_r3/r4-like"/>
</dbReference>
<dbReference type="InterPro" id="IPR013325">
    <property type="entry name" value="RNA_pol_sigma_r2"/>
</dbReference>
<gene>
    <name evidence="1" type="ORF">ACFO4R_06750</name>
</gene>
<reference evidence="2" key="1">
    <citation type="journal article" date="2019" name="Int. J. Syst. Evol. Microbiol.">
        <title>The Global Catalogue of Microorganisms (GCM) 10K type strain sequencing project: providing services to taxonomists for standard genome sequencing and annotation.</title>
        <authorList>
            <consortium name="The Broad Institute Genomics Platform"/>
            <consortium name="The Broad Institute Genome Sequencing Center for Infectious Disease"/>
            <person name="Wu L."/>
            <person name="Ma J."/>
        </authorList>
    </citation>
    <scope>NUCLEOTIDE SEQUENCE [LARGE SCALE GENOMIC DNA]</scope>
    <source>
        <strain evidence="2">CCUG 46385</strain>
    </source>
</reference>